<organism evidence="1 2">
    <name type="scientific">Smallanthus sonchifolius</name>
    <dbReference type="NCBI Taxonomy" id="185202"/>
    <lineage>
        <taxon>Eukaryota</taxon>
        <taxon>Viridiplantae</taxon>
        <taxon>Streptophyta</taxon>
        <taxon>Embryophyta</taxon>
        <taxon>Tracheophyta</taxon>
        <taxon>Spermatophyta</taxon>
        <taxon>Magnoliopsida</taxon>
        <taxon>eudicotyledons</taxon>
        <taxon>Gunneridae</taxon>
        <taxon>Pentapetalae</taxon>
        <taxon>asterids</taxon>
        <taxon>campanulids</taxon>
        <taxon>Asterales</taxon>
        <taxon>Asteraceae</taxon>
        <taxon>Asteroideae</taxon>
        <taxon>Heliantheae alliance</taxon>
        <taxon>Millerieae</taxon>
        <taxon>Smallanthus</taxon>
    </lineage>
</organism>
<dbReference type="EMBL" id="CM042032">
    <property type="protein sequence ID" value="KAI3776098.1"/>
    <property type="molecule type" value="Genomic_DNA"/>
</dbReference>
<sequence>MLVLYSPVVLIEVVKHETESFIGIIFNLEVSSFMDDTIKHVVMCNGALWSSCGTPITTEHRPLGLIGGDGWRRGEGNRELWEAGADLGATGGVHRNPRGWRTRDEYQPYFVLGDLWECFKEWSAYGAGVPLRLNDSDSVVRYYVPYLSGTPTNQSAGRSELLVGILIDAKD</sequence>
<proteinExistence type="predicted"/>
<gene>
    <name evidence="1" type="ORF">L1987_45861</name>
</gene>
<reference evidence="2" key="1">
    <citation type="journal article" date="2022" name="Mol. Ecol. Resour.">
        <title>The genomes of chicory, endive, great burdock and yacon provide insights into Asteraceae palaeo-polyploidization history and plant inulin production.</title>
        <authorList>
            <person name="Fan W."/>
            <person name="Wang S."/>
            <person name="Wang H."/>
            <person name="Wang A."/>
            <person name="Jiang F."/>
            <person name="Liu H."/>
            <person name="Zhao H."/>
            <person name="Xu D."/>
            <person name="Zhang Y."/>
        </authorList>
    </citation>
    <scope>NUCLEOTIDE SEQUENCE [LARGE SCALE GENOMIC DNA]</scope>
    <source>
        <strain evidence="2">cv. Yunnan</strain>
    </source>
</reference>
<accession>A0ACB9FYS3</accession>
<dbReference type="Proteomes" id="UP001056120">
    <property type="component" value="Linkage Group LG15"/>
</dbReference>
<comment type="caution">
    <text evidence="1">The sequence shown here is derived from an EMBL/GenBank/DDBJ whole genome shotgun (WGS) entry which is preliminary data.</text>
</comment>
<evidence type="ECO:0000313" key="2">
    <source>
        <dbReference type="Proteomes" id="UP001056120"/>
    </source>
</evidence>
<evidence type="ECO:0000313" key="1">
    <source>
        <dbReference type="EMBL" id="KAI3776098.1"/>
    </source>
</evidence>
<keyword evidence="2" id="KW-1185">Reference proteome</keyword>
<reference evidence="1 2" key="2">
    <citation type="journal article" date="2022" name="Mol. Ecol. Resour.">
        <title>The genomes of chicory, endive, great burdock and yacon provide insights into Asteraceae paleo-polyploidization history and plant inulin production.</title>
        <authorList>
            <person name="Fan W."/>
            <person name="Wang S."/>
            <person name="Wang H."/>
            <person name="Wang A."/>
            <person name="Jiang F."/>
            <person name="Liu H."/>
            <person name="Zhao H."/>
            <person name="Xu D."/>
            <person name="Zhang Y."/>
        </authorList>
    </citation>
    <scope>NUCLEOTIDE SEQUENCE [LARGE SCALE GENOMIC DNA]</scope>
    <source>
        <strain evidence="2">cv. Yunnan</strain>
        <tissue evidence="1">Leaves</tissue>
    </source>
</reference>
<protein>
    <submittedName>
        <fullName evidence="1">Uncharacterized protein</fullName>
    </submittedName>
</protein>
<name>A0ACB9FYS3_9ASTR</name>